<protein>
    <recommendedName>
        <fullName evidence="3">Vinculin</fullName>
    </recommendedName>
</protein>
<dbReference type="Pfam" id="PF01044">
    <property type="entry name" value="Vinculin"/>
    <property type="match status" value="1"/>
</dbReference>
<dbReference type="SUPFAM" id="SSF47220">
    <property type="entry name" value="alpha-catenin/vinculin-like"/>
    <property type="match status" value="5"/>
</dbReference>
<evidence type="ECO:0000256" key="4">
    <source>
        <dbReference type="ARBA" id="ARBA00022490"/>
    </source>
</evidence>
<keyword evidence="6" id="KW-0175">Coiled coil</keyword>
<sequence length="845" mass="91559">MPAFHTKTIHYILDPVAQQVSQLVILHEDAQQGRIMPDISAPVTAVCAAVQNLIAVGQQTVGHSKDEILKKDLPLTLDMVESSSKMLVESATGLKADSQSKKHLELLLNGARGILQGISSLLLTFDQGEVRKIVKSCTGVAEYIKVAEVVQTMDDLVTFTKNLSPGITSMTKMVETRYQDLTNPSHASILAAENDQVKQALPLLLSSMKAFVTFRRDKKKGEAEAQENRNYIVQAMGESLAEIIRVLQLTSQEEVMMALAAETGSAKGTMAGGLLMGSLAAKVHSAKELVSQTGTNAQTNKAGIQAVEAVLEEARRIAKTLPADRKAVIEGLCDELESLKKELAMLQSSGQGDSARAHAIATALNSKMDELQMKLREAITRKVAEDFMDPVGPLNALTEASRAPLNAPARAENYVKRVTDFQDHSKKMADTAVALAKSGIVTDKNLADSLLLTAGKLKAVAPQVVYAAKIVYENPDSKEAKEHYDMLKEDYQKQVQKLTKLVDSGLDTVEFLKASESMLRDELEAARTITKAGTDPQSAFKHIATAARTANRVVAVVQGESENSEDPAFKTELASSSQAITAAIGPMVTSAKTCIQQGGSATAHHEFCVKAENLAKAVHDVYNVVDTHHNPPPPPPPPPVEEAPERPPLPAEPEVPPRPPSPELVEVVPLQSVDPIGYAAHKLDKDAKQWEDNEMVTTARRMAKLFMQMSKFARGEEGEVHSKKDFINTARMIAKESEDVVKMARKVADACTDKRMKRAILQLVDKLPTISTQLKIIAAVKATRQGGDDAAADREATEMLTDNAQNLMQAVSEVLFATEAATIRVPPDQRATLGLQWVKKGARTL</sequence>
<evidence type="ECO:0000256" key="7">
    <source>
        <dbReference type="SAM" id="MobiDB-lite"/>
    </source>
</evidence>
<dbReference type="EMBL" id="MH230172">
    <property type="protein sequence ID" value="QAU32676.1"/>
    <property type="molecule type" value="mRNA"/>
</dbReference>
<dbReference type="InterPro" id="IPR017997">
    <property type="entry name" value="Vinculin"/>
</dbReference>
<accession>A0A481MTK1</accession>
<feature type="coiled-coil region" evidence="6">
    <location>
        <begin position="329"/>
        <end position="381"/>
    </location>
</feature>
<dbReference type="GO" id="GO:0005737">
    <property type="term" value="C:cytoplasm"/>
    <property type="evidence" value="ECO:0007669"/>
    <property type="project" value="UniProtKB-SubCell"/>
</dbReference>
<comment type="subcellular location">
    <subcellularLocation>
        <location evidence="1">Cytoplasm</location>
    </subcellularLocation>
</comment>
<evidence type="ECO:0000313" key="8">
    <source>
        <dbReference type="EMBL" id="QAU32676.1"/>
    </source>
</evidence>
<dbReference type="GO" id="GO:0051015">
    <property type="term" value="F:actin filament binding"/>
    <property type="evidence" value="ECO:0007669"/>
    <property type="project" value="InterPro"/>
</dbReference>
<name>A0A481MTK1_EPHMU</name>
<keyword evidence="5" id="KW-0009">Actin-binding</keyword>
<dbReference type="InterPro" id="IPR036723">
    <property type="entry name" value="Alpha-catenin/vinculin-like_sf"/>
</dbReference>
<evidence type="ECO:0000256" key="6">
    <source>
        <dbReference type="SAM" id="Coils"/>
    </source>
</evidence>
<dbReference type="Gene3D" id="1.20.120.810">
    <property type="entry name" value="Vinculin, Vh2 four-helix bundle"/>
    <property type="match status" value="2"/>
</dbReference>
<comment type="similarity">
    <text evidence="2">Belongs to the vinculin/alpha-catenin family.</text>
</comment>
<feature type="compositionally biased region" description="Pro residues" evidence="7">
    <location>
        <begin position="630"/>
        <end position="662"/>
    </location>
</feature>
<evidence type="ECO:0000256" key="5">
    <source>
        <dbReference type="ARBA" id="ARBA00023203"/>
    </source>
</evidence>
<feature type="region of interest" description="Disordered" evidence="7">
    <location>
        <begin position="625"/>
        <end position="664"/>
    </location>
</feature>
<reference evidence="8" key="1">
    <citation type="submission" date="2018-04" db="EMBL/GenBank/DDBJ databases">
        <title>Molecular Characterization of the Cellular Junctions in the Freshwater Sponge Ephydatia muelleri.</title>
        <authorList>
            <person name="Mitchell J.M."/>
            <person name="Nichols S.A."/>
        </authorList>
    </citation>
    <scope>NUCLEOTIDE SEQUENCE</scope>
</reference>
<dbReference type="Gene3D" id="1.20.120.230">
    <property type="entry name" value="Alpha-catenin/vinculin-like"/>
    <property type="match status" value="2"/>
</dbReference>
<proteinExistence type="evidence at transcript level"/>
<dbReference type="PANTHER" id="PTHR46180">
    <property type="entry name" value="VINCULIN"/>
    <property type="match status" value="1"/>
</dbReference>
<dbReference type="PRINTS" id="PR00806">
    <property type="entry name" value="VINCULIN"/>
</dbReference>
<dbReference type="InterPro" id="IPR006077">
    <property type="entry name" value="Vinculin/catenin"/>
</dbReference>
<evidence type="ECO:0000256" key="1">
    <source>
        <dbReference type="ARBA" id="ARBA00004496"/>
    </source>
</evidence>
<evidence type="ECO:0000256" key="3">
    <source>
        <dbReference type="ARBA" id="ARBA00014125"/>
    </source>
</evidence>
<dbReference type="GO" id="GO:0007155">
    <property type="term" value="P:cell adhesion"/>
    <property type="evidence" value="ECO:0007669"/>
    <property type="project" value="InterPro"/>
</dbReference>
<evidence type="ECO:0000256" key="2">
    <source>
        <dbReference type="ARBA" id="ARBA00008376"/>
    </source>
</evidence>
<organism evidence="8">
    <name type="scientific">Ephydatia muelleri</name>
    <name type="common">Mueller's freshwater sponge</name>
    <name type="synonym">Spongilla muelleri</name>
    <dbReference type="NCBI Taxonomy" id="6052"/>
    <lineage>
        <taxon>Eukaryota</taxon>
        <taxon>Metazoa</taxon>
        <taxon>Porifera</taxon>
        <taxon>Demospongiae</taxon>
        <taxon>Heteroscleromorpha</taxon>
        <taxon>Spongillida</taxon>
        <taxon>Spongillidae</taxon>
        <taxon>Ephydatia</taxon>
    </lineage>
</organism>
<dbReference type="AlphaFoldDB" id="A0A481MTK1"/>
<keyword evidence="4" id="KW-0963">Cytoplasm</keyword>